<evidence type="ECO:0000313" key="2">
    <source>
        <dbReference type="EMBL" id="DBA27161.1"/>
    </source>
</evidence>
<feature type="transmembrane region" description="Helical" evidence="1">
    <location>
        <begin position="45"/>
        <end position="66"/>
    </location>
</feature>
<gene>
    <name evidence="2" type="ORF">GDO54_011333</name>
</gene>
<protein>
    <submittedName>
        <fullName evidence="2">Uncharacterized protein</fullName>
    </submittedName>
</protein>
<dbReference type="EMBL" id="DYDO01000004">
    <property type="protein sequence ID" value="DBA27161.1"/>
    <property type="molecule type" value="Genomic_DNA"/>
</dbReference>
<keyword evidence="1" id="KW-0472">Membrane</keyword>
<keyword evidence="1" id="KW-1133">Transmembrane helix</keyword>
<comment type="caution">
    <text evidence="2">The sequence shown here is derived from an EMBL/GenBank/DDBJ whole genome shotgun (WGS) entry which is preliminary data.</text>
</comment>
<reference evidence="2" key="1">
    <citation type="thesis" date="2020" institute="ProQuest LLC" country="789 East Eisenhower Parkway, Ann Arbor, MI, USA">
        <title>Comparative Genomics and Chromosome Evolution.</title>
        <authorList>
            <person name="Mudd A.B."/>
        </authorList>
    </citation>
    <scope>NUCLEOTIDE SEQUENCE</scope>
    <source>
        <strain evidence="2">1538</strain>
        <tissue evidence="2">Blood</tissue>
    </source>
</reference>
<name>A0AAV3ACV5_PYXAD</name>
<dbReference type="AlphaFoldDB" id="A0AAV3ACV5"/>
<keyword evidence="3" id="KW-1185">Reference proteome</keyword>
<accession>A0AAV3ACV5</accession>
<evidence type="ECO:0000256" key="1">
    <source>
        <dbReference type="SAM" id="Phobius"/>
    </source>
</evidence>
<keyword evidence="1" id="KW-0812">Transmembrane</keyword>
<organism evidence="2 3">
    <name type="scientific">Pyxicephalus adspersus</name>
    <name type="common">African bullfrog</name>
    <dbReference type="NCBI Taxonomy" id="30357"/>
    <lineage>
        <taxon>Eukaryota</taxon>
        <taxon>Metazoa</taxon>
        <taxon>Chordata</taxon>
        <taxon>Craniata</taxon>
        <taxon>Vertebrata</taxon>
        <taxon>Euteleostomi</taxon>
        <taxon>Amphibia</taxon>
        <taxon>Batrachia</taxon>
        <taxon>Anura</taxon>
        <taxon>Neobatrachia</taxon>
        <taxon>Ranoidea</taxon>
        <taxon>Pyxicephalidae</taxon>
        <taxon>Pyxicephalinae</taxon>
        <taxon>Pyxicephalus</taxon>
    </lineage>
</organism>
<proteinExistence type="predicted"/>
<dbReference type="Proteomes" id="UP001181693">
    <property type="component" value="Unassembled WGS sequence"/>
</dbReference>
<evidence type="ECO:0000313" key="3">
    <source>
        <dbReference type="Proteomes" id="UP001181693"/>
    </source>
</evidence>
<sequence>MALAVIVDGTVSASLHKHFIRNSQTQFFKYKCICNLLRRQERQNFPMLVAVLQLLGCVCLGLLHHVRTNICCRIKEMQLMVPKELAGWAVCVPQA</sequence>